<reference evidence="3 4" key="1">
    <citation type="submission" date="2018-02" db="EMBL/GenBank/DDBJ databases">
        <title>Comparative analysis of genomes of three Brevibacillus laterosporus strains producers of potent antimicrobials isolated from silage.</title>
        <authorList>
            <person name="Kojic M."/>
            <person name="Miljkovic M."/>
            <person name="Studholme D."/>
            <person name="Filipic B."/>
        </authorList>
    </citation>
    <scope>NUCLEOTIDE SEQUENCE [LARGE SCALE GENOMIC DNA]</scope>
    <source>
        <strain evidence="3 4">BGSP11</strain>
    </source>
</reference>
<feature type="compositionally biased region" description="Basic and acidic residues" evidence="1">
    <location>
        <begin position="70"/>
        <end position="92"/>
    </location>
</feature>
<comment type="caution">
    <text evidence="3">The sequence shown here is derived from an EMBL/GenBank/DDBJ whole genome shotgun (WGS) entry which is preliminary data.</text>
</comment>
<dbReference type="Proteomes" id="UP000239759">
    <property type="component" value="Unassembled WGS sequence"/>
</dbReference>
<gene>
    <name evidence="3" type="ORF">C4A77_12990</name>
</gene>
<evidence type="ECO:0000256" key="2">
    <source>
        <dbReference type="SAM" id="Phobius"/>
    </source>
</evidence>
<sequence length="135" mass="15534">MLKGIATMSSNQVLEVKIENLHRELNSLKEETKEDIRDINLSIKQSEQLFNDAIVTMTENITKLTTIADQQREEMRQQREEIRPIRESKSSEAKVSQGNDEKKWYQETTNKLIMLIGLILCVLLGLNASAVNFLK</sequence>
<evidence type="ECO:0000256" key="1">
    <source>
        <dbReference type="SAM" id="MobiDB-lite"/>
    </source>
</evidence>
<name>A0AAP8QCR8_BRELA</name>
<protein>
    <submittedName>
        <fullName evidence="3">Uncharacterized protein</fullName>
    </submittedName>
</protein>
<keyword evidence="2" id="KW-0812">Transmembrane</keyword>
<organism evidence="3 4">
    <name type="scientific">Brevibacillus laterosporus</name>
    <name type="common">Bacillus laterosporus</name>
    <dbReference type="NCBI Taxonomy" id="1465"/>
    <lineage>
        <taxon>Bacteria</taxon>
        <taxon>Bacillati</taxon>
        <taxon>Bacillota</taxon>
        <taxon>Bacilli</taxon>
        <taxon>Bacillales</taxon>
        <taxon>Paenibacillaceae</taxon>
        <taxon>Brevibacillus</taxon>
    </lineage>
</organism>
<feature type="transmembrane region" description="Helical" evidence="2">
    <location>
        <begin position="112"/>
        <end position="134"/>
    </location>
</feature>
<evidence type="ECO:0000313" key="4">
    <source>
        <dbReference type="Proteomes" id="UP000239759"/>
    </source>
</evidence>
<accession>A0AAP8QCR8</accession>
<evidence type="ECO:0000313" key="3">
    <source>
        <dbReference type="EMBL" id="PPB02140.1"/>
    </source>
</evidence>
<feature type="region of interest" description="Disordered" evidence="1">
    <location>
        <begin position="70"/>
        <end position="102"/>
    </location>
</feature>
<dbReference type="EMBL" id="PRKQ01000014">
    <property type="protein sequence ID" value="PPB02140.1"/>
    <property type="molecule type" value="Genomic_DNA"/>
</dbReference>
<proteinExistence type="predicted"/>
<keyword evidence="2" id="KW-1133">Transmembrane helix</keyword>
<keyword evidence="2" id="KW-0472">Membrane</keyword>
<dbReference type="AlphaFoldDB" id="A0AAP8QCR8"/>